<feature type="domain" description="At3g06530-like ARM-repeats" evidence="1">
    <location>
        <begin position="3"/>
        <end position="69"/>
    </location>
</feature>
<accession>A0A4D6NR90</accession>
<reference evidence="2 3" key="1">
    <citation type="submission" date="2019-04" db="EMBL/GenBank/DDBJ databases">
        <title>An improved genome assembly and genetic linkage map for asparagus bean, Vigna unguiculata ssp. sesquipedialis.</title>
        <authorList>
            <person name="Xia Q."/>
            <person name="Zhang R."/>
            <person name="Dong Y."/>
        </authorList>
    </citation>
    <scope>NUCLEOTIDE SEQUENCE [LARGE SCALE GENOMIC DNA]</scope>
    <source>
        <tissue evidence="2">Leaf</tissue>
    </source>
</reference>
<dbReference type="Pfam" id="PF24477">
    <property type="entry name" value="ARM_At3g06530"/>
    <property type="match status" value="1"/>
</dbReference>
<dbReference type="EMBL" id="CP039355">
    <property type="protein sequence ID" value="QCE14307.1"/>
    <property type="molecule type" value="Genomic_DNA"/>
</dbReference>
<keyword evidence="3" id="KW-1185">Reference proteome</keyword>
<dbReference type="Proteomes" id="UP000501690">
    <property type="component" value="Linkage Group LG11"/>
</dbReference>
<evidence type="ECO:0000259" key="1">
    <source>
        <dbReference type="Pfam" id="PF24477"/>
    </source>
</evidence>
<proteinExistence type="predicted"/>
<sequence>MASSGEVASIPGSLSLVNLKIVNRMAENFLVYLEEHVIWFVECCSDLELSKTLFFFVLLQSFCIKRKDVCHKLAEWETSVAADVVLDEILDFHLENHSFNFKLRGFCVQRLAAQATNEIKFHLSCFNFFMHSTANWKCIQECAKED</sequence>
<evidence type="ECO:0000313" key="3">
    <source>
        <dbReference type="Proteomes" id="UP000501690"/>
    </source>
</evidence>
<dbReference type="InterPro" id="IPR056384">
    <property type="entry name" value="ARM_At3g06530"/>
</dbReference>
<protein>
    <submittedName>
        <fullName evidence="2">U3 small nucleolar RNA-associated protein 10</fullName>
    </submittedName>
</protein>
<dbReference type="AlphaFoldDB" id="A0A4D6NR90"/>
<gene>
    <name evidence="2" type="ORF">DEO72_LG11g1306</name>
</gene>
<name>A0A4D6NR90_VIGUN</name>
<evidence type="ECO:0000313" key="2">
    <source>
        <dbReference type="EMBL" id="QCE14307.1"/>
    </source>
</evidence>
<organism evidence="2 3">
    <name type="scientific">Vigna unguiculata</name>
    <name type="common">Cowpea</name>
    <dbReference type="NCBI Taxonomy" id="3917"/>
    <lineage>
        <taxon>Eukaryota</taxon>
        <taxon>Viridiplantae</taxon>
        <taxon>Streptophyta</taxon>
        <taxon>Embryophyta</taxon>
        <taxon>Tracheophyta</taxon>
        <taxon>Spermatophyta</taxon>
        <taxon>Magnoliopsida</taxon>
        <taxon>eudicotyledons</taxon>
        <taxon>Gunneridae</taxon>
        <taxon>Pentapetalae</taxon>
        <taxon>rosids</taxon>
        <taxon>fabids</taxon>
        <taxon>Fabales</taxon>
        <taxon>Fabaceae</taxon>
        <taxon>Papilionoideae</taxon>
        <taxon>50 kb inversion clade</taxon>
        <taxon>NPAAA clade</taxon>
        <taxon>indigoferoid/millettioid clade</taxon>
        <taxon>Phaseoleae</taxon>
        <taxon>Vigna</taxon>
    </lineage>
</organism>